<evidence type="ECO:0000256" key="6">
    <source>
        <dbReference type="ARBA" id="ARBA00040306"/>
    </source>
</evidence>
<evidence type="ECO:0000256" key="1">
    <source>
        <dbReference type="ARBA" id="ARBA00012231"/>
    </source>
</evidence>
<dbReference type="Proteomes" id="UP000001075">
    <property type="component" value="Unassembled WGS sequence"/>
</dbReference>
<comment type="similarity">
    <text evidence="11">Belongs to the ATP:guanido phosphotransferase family.</text>
</comment>
<dbReference type="GO" id="GO:0005615">
    <property type="term" value="C:extracellular space"/>
    <property type="evidence" value="ECO:0007669"/>
    <property type="project" value="TreeGrafter"/>
</dbReference>
<evidence type="ECO:0000256" key="5">
    <source>
        <dbReference type="ARBA" id="ARBA00022840"/>
    </source>
</evidence>
<dbReference type="GO" id="GO:0046314">
    <property type="term" value="P:phosphocreatine biosynthetic process"/>
    <property type="evidence" value="ECO:0007669"/>
    <property type="project" value="InterPro"/>
</dbReference>
<dbReference type="InterPro" id="IPR022414">
    <property type="entry name" value="ATP-guanido_PTrfase_cat"/>
</dbReference>
<dbReference type="SUPFAM" id="SSF55931">
    <property type="entry name" value="Glutamine synthetase/guanido kinase"/>
    <property type="match status" value="1"/>
</dbReference>
<dbReference type="Gene3D" id="3.30.590.10">
    <property type="entry name" value="Glutamine synthetase/guanido kinase, catalytic domain"/>
    <property type="match status" value="1"/>
</dbReference>
<protein>
    <recommendedName>
        <fullName evidence="6">Creatine kinase B-type</fullName>
        <ecNumber evidence="1">2.7.3.2</ecNumber>
    </recommendedName>
    <alternativeName>
        <fullName evidence="7">Creatine kinase B chain</fullName>
    </alternativeName>
</protein>
<comment type="caution">
    <text evidence="11">Lacks conserved residue(s) required for the propagation of feature annotation.</text>
</comment>
<name>G3HVN7_CRIGR</name>
<dbReference type="Proteomes" id="UP000694386">
    <property type="component" value="Unplaced"/>
</dbReference>
<evidence type="ECO:0000259" key="12">
    <source>
        <dbReference type="PROSITE" id="PS51510"/>
    </source>
</evidence>
<evidence type="ECO:0000256" key="7">
    <source>
        <dbReference type="ARBA" id="ARBA00041818"/>
    </source>
</evidence>
<dbReference type="Ensembl" id="ENSCGRT00001009613.1">
    <property type="protein sequence ID" value="ENSCGRP00001006148.1"/>
    <property type="gene ID" value="ENSCGRG00001008260.1"/>
</dbReference>
<comment type="subunit">
    <text evidence="9">Dimer of identical or non-identical chains, which can be either B (brain type) or M (muscle type). With MM being the major form in skeletal muscle and myocardium, MB existing in myocardium, and BB existing in many tissues, especially brain. Interacts with SLC12A6 (via C-terminus); the interaction may be required for SLC12A6 potassium-chloride cotransport activity.</text>
</comment>
<feature type="binding site" evidence="11">
    <location>
        <begin position="38"/>
        <end position="43"/>
    </location>
    <ligand>
        <name>ATP</name>
        <dbReference type="ChEBI" id="CHEBI:30616"/>
    </ligand>
</feature>
<evidence type="ECO:0000313" key="14">
    <source>
        <dbReference type="Ensembl" id="ENSCGRP00001006148.1"/>
    </source>
</evidence>
<keyword evidence="3 11" id="KW-0547">Nucleotide-binding</keyword>
<dbReference type="STRING" id="10029.G3HVN7"/>
<gene>
    <name evidence="13" type="ORF">I79_015027</name>
</gene>
<dbReference type="InterPro" id="IPR014746">
    <property type="entry name" value="Gln_synth/guanido_kin_cat_dom"/>
</dbReference>
<dbReference type="InterPro" id="IPR000749">
    <property type="entry name" value="ATP-guanido_PTrfase"/>
</dbReference>
<evidence type="ECO:0000256" key="3">
    <source>
        <dbReference type="ARBA" id="ARBA00022741"/>
    </source>
</evidence>
<evidence type="ECO:0000313" key="13">
    <source>
        <dbReference type="EMBL" id="EGW01199.1"/>
    </source>
</evidence>
<reference evidence="15" key="1">
    <citation type="journal article" date="2011" name="Nat. Biotechnol.">
        <title>The genomic sequence of the Chinese hamster ovary (CHO)-K1 cell line.</title>
        <authorList>
            <person name="Xu X."/>
            <person name="Nagarajan H."/>
            <person name="Lewis N.E."/>
            <person name="Pan S."/>
            <person name="Cai Z."/>
            <person name="Liu X."/>
            <person name="Chen W."/>
            <person name="Xie M."/>
            <person name="Wang W."/>
            <person name="Hammond S."/>
            <person name="Andersen M.R."/>
            <person name="Neff N."/>
            <person name="Passarelli B."/>
            <person name="Koh W."/>
            <person name="Fan H.C."/>
            <person name="Wang J."/>
            <person name="Gui Y."/>
            <person name="Lee K.H."/>
            <person name="Betenbaugh M.J."/>
            <person name="Quake S.R."/>
            <person name="Famili I."/>
            <person name="Palsson B.O."/>
            <person name="Wang J."/>
        </authorList>
    </citation>
    <scope>NUCLEOTIDE SEQUENCE [LARGE SCALE GENOMIC DNA]</scope>
    <source>
        <strain evidence="15">CHO K1 cell line</strain>
    </source>
</reference>
<accession>G3HVN7</accession>
<dbReference type="GO" id="GO:0004111">
    <property type="term" value="F:creatine kinase activity"/>
    <property type="evidence" value="ECO:0007669"/>
    <property type="project" value="UniProtKB-EC"/>
</dbReference>
<comment type="catalytic activity">
    <reaction evidence="10">
        <text>creatine + ATP = N-phosphocreatine + ADP + H(+)</text>
        <dbReference type="Rhea" id="RHEA:17157"/>
        <dbReference type="ChEBI" id="CHEBI:15378"/>
        <dbReference type="ChEBI" id="CHEBI:30616"/>
        <dbReference type="ChEBI" id="CHEBI:57947"/>
        <dbReference type="ChEBI" id="CHEBI:58092"/>
        <dbReference type="ChEBI" id="CHEBI:456216"/>
        <dbReference type="EC" id="2.7.3.2"/>
    </reaction>
    <physiologicalReaction direction="left-to-right" evidence="10">
        <dbReference type="Rhea" id="RHEA:17158"/>
    </physiologicalReaction>
</comment>
<dbReference type="GO" id="GO:0005524">
    <property type="term" value="F:ATP binding"/>
    <property type="evidence" value="ECO:0007669"/>
    <property type="project" value="UniProtKB-UniRule"/>
</dbReference>
<dbReference type="PANTHER" id="PTHR11547">
    <property type="entry name" value="ARGININE OR CREATINE KINASE"/>
    <property type="match status" value="1"/>
</dbReference>
<keyword evidence="4 11" id="KW-0418">Kinase</keyword>
<dbReference type="EMBL" id="JH000783">
    <property type="protein sequence ID" value="EGW01199.1"/>
    <property type="molecule type" value="Genomic_DNA"/>
</dbReference>
<evidence type="ECO:0000256" key="9">
    <source>
        <dbReference type="ARBA" id="ARBA00047143"/>
    </source>
</evidence>
<dbReference type="EC" id="2.7.3.2" evidence="1"/>
<keyword evidence="5 11" id="KW-0067">ATP-binding</keyword>
<evidence type="ECO:0000313" key="15">
    <source>
        <dbReference type="Proteomes" id="UP000001075"/>
    </source>
</evidence>
<keyword evidence="2 11" id="KW-0808">Transferase</keyword>
<sequence>MSIQPGHWTMGRCAHQAAPRGKQEKFLEVLKWLQLQKRGTGGENTADVSGVFHVSNWNCLDFSELELLQMVANEVKLFIEMEQWLEQGGSGYR</sequence>
<dbReference type="Pfam" id="PF00217">
    <property type="entry name" value="ATP-gua_Ptrans"/>
    <property type="match status" value="1"/>
</dbReference>
<evidence type="ECO:0000256" key="4">
    <source>
        <dbReference type="ARBA" id="ARBA00022777"/>
    </source>
</evidence>
<evidence type="ECO:0000256" key="2">
    <source>
        <dbReference type="ARBA" id="ARBA00022679"/>
    </source>
</evidence>
<organism evidence="13 15">
    <name type="scientific">Cricetulus griseus</name>
    <name type="common">Chinese hamster</name>
    <name type="synonym">Cricetulus barabensis griseus</name>
    <dbReference type="NCBI Taxonomy" id="10029"/>
    <lineage>
        <taxon>Eukaryota</taxon>
        <taxon>Metazoa</taxon>
        <taxon>Chordata</taxon>
        <taxon>Craniata</taxon>
        <taxon>Vertebrata</taxon>
        <taxon>Euteleostomi</taxon>
        <taxon>Mammalia</taxon>
        <taxon>Eutheria</taxon>
        <taxon>Euarchontoglires</taxon>
        <taxon>Glires</taxon>
        <taxon>Rodentia</taxon>
        <taxon>Myomorpha</taxon>
        <taxon>Muroidea</taxon>
        <taxon>Cricetidae</taxon>
        <taxon>Cricetinae</taxon>
        <taxon>Cricetulus</taxon>
    </lineage>
</organism>
<evidence type="ECO:0000256" key="11">
    <source>
        <dbReference type="PROSITE-ProRule" id="PRU00843"/>
    </source>
</evidence>
<reference evidence="13" key="2">
    <citation type="submission" date="2011-08" db="EMBL/GenBank/DDBJ databases">
        <title>The genomic sequence of the Chinese hamster ovary CHO-K1 cell line.</title>
        <authorList>
            <person name="Xu X."/>
            <person name="Nagarajan H."/>
            <person name="Lewis N.E."/>
            <person name="Pan S."/>
            <person name="Cai Z."/>
            <person name="Liu X."/>
            <person name="Chen W."/>
            <person name="Xie M."/>
            <person name="Wang W."/>
            <person name="Hammond S."/>
            <person name="Andersen M.R."/>
            <person name="Neff N."/>
            <person name="Passarelli B."/>
            <person name="Koh W."/>
            <person name="Fan C.H."/>
            <person name="Wang J."/>
            <person name="Gui Y."/>
            <person name="Lee K.H."/>
            <person name="Betenbaugh M.J."/>
            <person name="Quake S.R."/>
            <person name="Famili I."/>
            <person name="Palsson B.O."/>
            <person name="Wang J."/>
        </authorList>
    </citation>
    <scope>NUCLEOTIDE SEQUENCE</scope>
</reference>
<dbReference type="AlphaFoldDB" id="G3HVN7"/>
<evidence type="ECO:0000256" key="8">
    <source>
        <dbReference type="ARBA" id="ARBA00045554"/>
    </source>
</evidence>
<feature type="domain" description="Phosphagen kinase C-terminal" evidence="12">
    <location>
        <begin position="1"/>
        <end position="85"/>
    </location>
</feature>
<comment type="function">
    <text evidence="8">Reversibly catalyzes the transfer of phosphate between ATP and various phosphogens (e.g. creatine phosphate). Creatine kinase isoenzymes play a central role in energy transduction in tissues with large, fluctuating energy demands, such as skeletal muscle, heart, brain and spermatozoa. Acts as a key regulator of adaptive thermogenesis as part of the futile creatine cycle: localizes to the mitochondria of thermogenic fat cells and acts by mediating phosphorylation of creatine to initiate a futile cycle of creatine phosphorylation and dephosphorylation. During the futile creatine cycle, creatine and N-phosphocreatine are in a futile cycle, which dissipates the high energy charge of N-phosphocreatine as heat without performing any mechanical or chemical work.</text>
</comment>
<proteinExistence type="inferred from homology"/>
<dbReference type="PROSITE" id="PS51510">
    <property type="entry name" value="PHOSPHAGEN_KINASE_C"/>
    <property type="match status" value="1"/>
</dbReference>
<reference evidence="14" key="3">
    <citation type="submission" date="2025-05" db="UniProtKB">
        <authorList>
            <consortium name="Ensembl"/>
        </authorList>
    </citation>
    <scope>IDENTIFICATION</scope>
</reference>
<dbReference type="PANTHER" id="PTHR11547:SF23">
    <property type="entry name" value="CREATINE KINASE B-TYPE"/>
    <property type="match status" value="1"/>
</dbReference>
<evidence type="ECO:0000256" key="10">
    <source>
        <dbReference type="ARBA" id="ARBA00048857"/>
    </source>
</evidence>